<dbReference type="InterPro" id="IPR016162">
    <property type="entry name" value="Ald_DH_N"/>
</dbReference>
<keyword evidence="5" id="KW-1185">Reference proteome</keyword>
<evidence type="ECO:0000256" key="2">
    <source>
        <dbReference type="SAM" id="MobiDB-lite"/>
    </source>
</evidence>
<dbReference type="InterPro" id="IPR016161">
    <property type="entry name" value="Ald_DH/histidinol_DH"/>
</dbReference>
<feature type="region of interest" description="Disordered" evidence="2">
    <location>
        <begin position="16"/>
        <end position="45"/>
    </location>
</feature>
<dbReference type="Pfam" id="PF00171">
    <property type="entry name" value="Aldedh"/>
    <property type="match status" value="1"/>
</dbReference>
<evidence type="ECO:0000259" key="3">
    <source>
        <dbReference type="Pfam" id="PF00171"/>
    </source>
</evidence>
<evidence type="ECO:0000313" key="5">
    <source>
        <dbReference type="Proteomes" id="UP001500503"/>
    </source>
</evidence>
<proteinExistence type="predicted"/>
<evidence type="ECO:0000256" key="1">
    <source>
        <dbReference type="ARBA" id="ARBA00023002"/>
    </source>
</evidence>
<dbReference type="RefSeq" id="WP_345460779.1">
    <property type="nucleotide sequence ID" value="NZ_BAABHF010000015.1"/>
</dbReference>
<dbReference type="SUPFAM" id="SSF53720">
    <property type="entry name" value="ALDH-like"/>
    <property type="match status" value="1"/>
</dbReference>
<protein>
    <recommendedName>
        <fullName evidence="3">Aldehyde dehydrogenase domain-containing protein</fullName>
    </recommendedName>
</protein>
<dbReference type="Proteomes" id="UP001500503">
    <property type="component" value="Unassembled WGS sequence"/>
</dbReference>
<organism evidence="4 5">
    <name type="scientific">Actinoallomurus oryzae</name>
    <dbReference type="NCBI Taxonomy" id="502180"/>
    <lineage>
        <taxon>Bacteria</taxon>
        <taxon>Bacillati</taxon>
        <taxon>Actinomycetota</taxon>
        <taxon>Actinomycetes</taxon>
        <taxon>Streptosporangiales</taxon>
        <taxon>Thermomonosporaceae</taxon>
        <taxon>Actinoallomurus</taxon>
    </lineage>
</organism>
<accession>A0ABP8PNY0</accession>
<sequence length="107" mass="10740">MPQTLLKAGDDLAQAAAPVAGEWGGEGPQTERAGPHLRRPVGRAPVARPADAAVRAAEEVGVISFAGSAETGDAVARAAGAGRLVLELGGDAATIVCEDTSLWGERV</sequence>
<feature type="domain" description="Aldehyde dehydrogenase" evidence="3">
    <location>
        <begin position="53"/>
        <end position="102"/>
    </location>
</feature>
<reference evidence="5" key="1">
    <citation type="journal article" date="2019" name="Int. J. Syst. Evol. Microbiol.">
        <title>The Global Catalogue of Microorganisms (GCM) 10K type strain sequencing project: providing services to taxonomists for standard genome sequencing and annotation.</title>
        <authorList>
            <consortium name="The Broad Institute Genomics Platform"/>
            <consortium name="The Broad Institute Genome Sequencing Center for Infectious Disease"/>
            <person name="Wu L."/>
            <person name="Ma J."/>
        </authorList>
    </citation>
    <scope>NUCLEOTIDE SEQUENCE [LARGE SCALE GENOMIC DNA]</scope>
    <source>
        <strain evidence="5">JCM 17933</strain>
    </source>
</reference>
<dbReference type="EMBL" id="BAABHF010000015">
    <property type="protein sequence ID" value="GAA4489701.1"/>
    <property type="molecule type" value="Genomic_DNA"/>
</dbReference>
<dbReference type="Gene3D" id="3.40.605.10">
    <property type="entry name" value="Aldehyde Dehydrogenase, Chain A, domain 1"/>
    <property type="match status" value="1"/>
</dbReference>
<gene>
    <name evidence="4" type="ORF">GCM10023191_020920</name>
</gene>
<name>A0ABP8PNY0_9ACTN</name>
<keyword evidence="1" id="KW-0560">Oxidoreductase</keyword>
<comment type="caution">
    <text evidence="4">The sequence shown here is derived from an EMBL/GenBank/DDBJ whole genome shotgun (WGS) entry which is preliminary data.</text>
</comment>
<dbReference type="InterPro" id="IPR015590">
    <property type="entry name" value="Aldehyde_DH_dom"/>
</dbReference>
<evidence type="ECO:0000313" key="4">
    <source>
        <dbReference type="EMBL" id="GAA4489701.1"/>
    </source>
</evidence>